<dbReference type="InterPro" id="IPR014284">
    <property type="entry name" value="RNA_pol_sigma-70_dom"/>
</dbReference>
<keyword evidence="2 6" id="KW-0805">Transcription regulation</keyword>
<dbReference type="InterPro" id="IPR013249">
    <property type="entry name" value="RNA_pol_sigma70_r4_t2"/>
</dbReference>
<comment type="caution">
    <text evidence="9">The sequence shown here is derived from an EMBL/GenBank/DDBJ whole genome shotgun (WGS) entry which is preliminary data.</text>
</comment>
<evidence type="ECO:0000313" key="9">
    <source>
        <dbReference type="EMBL" id="MBB6733930.1"/>
    </source>
</evidence>
<evidence type="ECO:0000256" key="2">
    <source>
        <dbReference type="ARBA" id="ARBA00023015"/>
    </source>
</evidence>
<dbReference type="InterPro" id="IPR007627">
    <property type="entry name" value="RNA_pol_sigma70_r2"/>
</dbReference>
<reference evidence="9 10" key="1">
    <citation type="submission" date="2020-08" db="EMBL/GenBank/DDBJ databases">
        <title>Cohnella phylogeny.</title>
        <authorList>
            <person name="Dunlap C."/>
        </authorList>
    </citation>
    <scope>NUCLEOTIDE SEQUENCE [LARGE SCALE GENOMIC DNA]</scope>
    <source>
        <strain evidence="9 10">CBP 2801</strain>
    </source>
</reference>
<evidence type="ECO:0000256" key="4">
    <source>
        <dbReference type="ARBA" id="ARBA00023125"/>
    </source>
</evidence>
<name>A0A7X0VXS3_9BACL</name>
<dbReference type="PROSITE" id="PS01063">
    <property type="entry name" value="SIGMA70_ECF"/>
    <property type="match status" value="1"/>
</dbReference>
<dbReference type="Gene3D" id="1.10.10.10">
    <property type="entry name" value="Winged helix-like DNA-binding domain superfamily/Winged helix DNA-binding domain"/>
    <property type="match status" value="1"/>
</dbReference>
<organism evidence="9 10">
    <name type="scientific">Cohnella zeiphila</name>
    <dbReference type="NCBI Taxonomy" id="2761120"/>
    <lineage>
        <taxon>Bacteria</taxon>
        <taxon>Bacillati</taxon>
        <taxon>Bacillota</taxon>
        <taxon>Bacilli</taxon>
        <taxon>Bacillales</taxon>
        <taxon>Paenibacillaceae</taxon>
        <taxon>Cohnella</taxon>
    </lineage>
</organism>
<dbReference type="GO" id="GO:0006352">
    <property type="term" value="P:DNA-templated transcription initiation"/>
    <property type="evidence" value="ECO:0007669"/>
    <property type="project" value="InterPro"/>
</dbReference>
<dbReference type="InterPro" id="IPR013324">
    <property type="entry name" value="RNA_pol_sigma_r3/r4-like"/>
</dbReference>
<dbReference type="RefSeq" id="WP_185131580.1">
    <property type="nucleotide sequence ID" value="NZ_JACJVO010000031.1"/>
</dbReference>
<dbReference type="SUPFAM" id="SSF88659">
    <property type="entry name" value="Sigma3 and sigma4 domains of RNA polymerase sigma factors"/>
    <property type="match status" value="1"/>
</dbReference>
<gene>
    <name evidence="9" type="ORF">H7C18_23680</name>
</gene>
<dbReference type="InterPro" id="IPR036388">
    <property type="entry name" value="WH-like_DNA-bd_sf"/>
</dbReference>
<keyword evidence="3 6" id="KW-0731">Sigma factor</keyword>
<feature type="domain" description="RNA polymerase sigma-70 region 2" evidence="7">
    <location>
        <begin position="22"/>
        <end position="84"/>
    </location>
</feature>
<feature type="domain" description="RNA polymerase sigma factor 70 region 4 type 2" evidence="8">
    <location>
        <begin position="109"/>
        <end position="161"/>
    </location>
</feature>
<dbReference type="AlphaFoldDB" id="A0A7X0VXS3"/>
<protein>
    <recommendedName>
        <fullName evidence="6">RNA polymerase sigma factor</fullName>
    </recommendedName>
</protein>
<dbReference type="GO" id="GO:0003677">
    <property type="term" value="F:DNA binding"/>
    <property type="evidence" value="ECO:0007669"/>
    <property type="project" value="UniProtKB-KW"/>
</dbReference>
<dbReference type="InterPro" id="IPR013325">
    <property type="entry name" value="RNA_pol_sigma_r2"/>
</dbReference>
<evidence type="ECO:0000313" key="10">
    <source>
        <dbReference type="Proteomes" id="UP000564644"/>
    </source>
</evidence>
<evidence type="ECO:0000259" key="8">
    <source>
        <dbReference type="Pfam" id="PF08281"/>
    </source>
</evidence>
<sequence length="259" mass="30014">MPQGDRSDAGYETFAEMTLPLQGDLRRYCLAKAGSEWDADDLLQESLLKAYRWHTRFPNREITKPFLFRIAANAWVDLCRSRKWEPRVGPLEAHHIGSYEEWSQWDVREALELLSDRLEPKQVVLILLIDVFHFTAKETGKLFGQSEGSVKAALKRARTRLKTAVERHPEYWDESVFTAPRRGLSIEVFEALVDGFRRADPYAIFRSYQTMIEDGAVLDRVEMRGSMLYFTIVDPDGHVLTITEKLKWQDGPYPSKSKE</sequence>
<dbReference type="InterPro" id="IPR039425">
    <property type="entry name" value="RNA_pol_sigma-70-like"/>
</dbReference>
<dbReference type="InterPro" id="IPR000838">
    <property type="entry name" value="RNA_pol_sigma70_ECF_CS"/>
</dbReference>
<dbReference type="PANTHER" id="PTHR43133:SF8">
    <property type="entry name" value="RNA POLYMERASE SIGMA FACTOR HI_1459-RELATED"/>
    <property type="match status" value="1"/>
</dbReference>
<dbReference type="Gene3D" id="1.10.1740.10">
    <property type="match status" value="1"/>
</dbReference>
<dbReference type="SUPFAM" id="SSF88946">
    <property type="entry name" value="Sigma2 domain of RNA polymerase sigma factors"/>
    <property type="match status" value="1"/>
</dbReference>
<dbReference type="Proteomes" id="UP000564644">
    <property type="component" value="Unassembled WGS sequence"/>
</dbReference>
<evidence type="ECO:0000256" key="5">
    <source>
        <dbReference type="ARBA" id="ARBA00023163"/>
    </source>
</evidence>
<proteinExistence type="inferred from homology"/>
<dbReference type="Pfam" id="PF08281">
    <property type="entry name" value="Sigma70_r4_2"/>
    <property type="match status" value="1"/>
</dbReference>
<evidence type="ECO:0000256" key="1">
    <source>
        <dbReference type="ARBA" id="ARBA00010641"/>
    </source>
</evidence>
<evidence type="ECO:0000256" key="6">
    <source>
        <dbReference type="RuleBase" id="RU000716"/>
    </source>
</evidence>
<keyword evidence="5 6" id="KW-0804">Transcription</keyword>
<dbReference type="NCBIfam" id="TIGR02937">
    <property type="entry name" value="sigma70-ECF"/>
    <property type="match status" value="1"/>
</dbReference>
<evidence type="ECO:0000256" key="3">
    <source>
        <dbReference type="ARBA" id="ARBA00023082"/>
    </source>
</evidence>
<keyword evidence="10" id="KW-1185">Reference proteome</keyword>
<dbReference type="PANTHER" id="PTHR43133">
    <property type="entry name" value="RNA POLYMERASE ECF-TYPE SIGMA FACTO"/>
    <property type="match status" value="1"/>
</dbReference>
<dbReference type="Pfam" id="PF04542">
    <property type="entry name" value="Sigma70_r2"/>
    <property type="match status" value="1"/>
</dbReference>
<keyword evidence="4 6" id="KW-0238">DNA-binding</keyword>
<dbReference type="EMBL" id="JACJVO010000031">
    <property type="protein sequence ID" value="MBB6733930.1"/>
    <property type="molecule type" value="Genomic_DNA"/>
</dbReference>
<dbReference type="GO" id="GO:0016987">
    <property type="term" value="F:sigma factor activity"/>
    <property type="evidence" value="ECO:0007669"/>
    <property type="project" value="UniProtKB-KW"/>
</dbReference>
<evidence type="ECO:0000259" key="7">
    <source>
        <dbReference type="Pfam" id="PF04542"/>
    </source>
</evidence>
<dbReference type="GO" id="GO:0006950">
    <property type="term" value="P:response to stress"/>
    <property type="evidence" value="ECO:0007669"/>
    <property type="project" value="UniProtKB-ARBA"/>
</dbReference>
<accession>A0A7X0VXS3</accession>
<comment type="similarity">
    <text evidence="1 6">Belongs to the sigma-70 factor family. ECF subfamily.</text>
</comment>